<name>A0A8S9Z2B7_9TREM</name>
<proteinExistence type="predicted"/>
<dbReference type="Proteomes" id="UP000822476">
    <property type="component" value="Unassembled WGS sequence"/>
</dbReference>
<dbReference type="InterPro" id="IPR003609">
    <property type="entry name" value="Pan_app"/>
</dbReference>
<evidence type="ECO:0000313" key="2">
    <source>
        <dbReference type="EMBL" id="KAF7259700.1"/>
    </source>
</evidence>
<accession>A0A8S9Z2B7</accession>
<keyword evidence="3" id="KW-1185">Reference proteome</keyword>
<evidence type="ECO:0000259" key="1">
    <source>
        <dbReference type="PROSITE" id="PS50948"/>
    </source>
</evidence>
<comment type="caution">
    <text evidence="2">The sequence shown here is derived from an EMBL/GenBank/DDBJ whole genome shotgun (WGS) entry which is preliminary data.</text>
</comment>
<dbReference type="AlphaFoldDB" id="A0A8S9Z2B7"/>
<dbReference type="EMBL" id="JTDE01001080">
    <property type="protein sequence ID" value="KAF7259700.1"/>
    <property type="molecule type" value="Genomic_DNA"/>
</dbReference>
<protein>
    <recommendedName>
        <fullName evidence="1">Apple domain-containing protein</fullName>
    </recommendedName>
</protein>
<sequence>MSDFAVLKKYIPKTSSSKSKQLRCGHGYSTLNCRVSRSFENAYDRMTYNHFDVGQDLYYDDMVQTLHFFVDVECPEHLLVWRQSDYLHNHEVQVNYISVTLNECKRSCQPSIHCSAVIYNKQTTKCTLYRDLTRYETAGNVDRWSTDIVSVYIHVCSTTGIRQSFRDNGEATSVFCWNQPMTLPAGA</sequence>
<dbReference type="PROSITE" id="PS50948">
    <property type="entry name" value="PAN"/>
    <property type="match status" value="1"/>
</dbReference>
<organism evidence="2 3">
    <name type="scientific">Paragonimus skrjabini miyazakii</name>
    <dbReference type="NCBI Taxonomy" id="59628"/>
    <lineage>
        <taxon>Eukaryota</taxon>
        <taxon>Metazoa</taxon>
        <taxon>Spiralia</taxon>
        <taxon>Lophotrochozoa</taxon>
        <taxon>Platyhelminthes</taxon>
        <taxon>Trematoda</taxon>
        <taxon>Digenea</taxon>
        <taxon>Plagiorchiida</taxon>
        <taxon>Troglotremata</taxon>
        <taxon>Troglotrematidae</taxon>
        <taxon>Paragonimus</taxon>
    </lineage>
</organism>
<evidence type="ECO:0000313" key="3">
    <source>
        <dbReference type="Proteomes" id="UP000822476"/>
    </source>
</evidence>
<gene>
    <name evidence="2" type="ORF">EG68_03711</name>
</gene>
<dbReference type="Pfam" id="PF00024">
    <property type="entry name" value="PAN_1"/>
    <property type="match status" value="1"/>
</dbReference>
<dbReference type="SUPFAM" id="SSF57414">
    <property type="entry name" value="Hairpin loop containing domain-like"/>
    <property type="match status" value="1"/>
</dbReference>
<reference evidence="2" key="1">
    <citation type="submission" date="2019-07" db="EMBL/GenBank/DDBJ databases">
        <title>Annotation for the trematode Paragonimus miyazaki's.</title>
        <authorList>
            <person name="Choi Y.-J."/>
        </authorList>
    </citation>
    <scope>NUCLEOTIDE SEQUENCE</scope>
    <source>
        <strain evidence="2">Japan</strain>
    </source>
</reference>
<feature type="domain" description="Apple" evidence="1">
    <location>
        <begin position="74"/>
        <end position="156"/>
    </location>
</feature>